<organism evidence="1">
    <name type="scientific">Malaco herpesvirus 4</name>
    <dbReference type="NCBI Taxonomy" id="3031800"/>
    <lineage>
        <taxon>Viruses</taxon>
        <taxon>Duplodnaviria</taxon>
        <taxon>Heunggongvirae</taxon>
        <taxon>Peploviricota</taxon>
        <taxon>Herviviricetes</taxon>
        <taxon>Herpesvirales</taxon>
        <taxon>Malacoherpesviridae</taxon>
    </lineage>
</organism>
<sequence length="148" mass="16901">MISCTLQIRFLPSSNLLAALRWAFSLSLVMARVNMLLTLSNKLEKSLLCFKLSGRHELVIWFNISCNASSQRLWSLSIFGVLKSLWANRRPVHSSSWSPKDSKSLLNNKCPRHIVRRELPPNRHLLRVVGFTEKMQPVPSLPPHTCVV</sequence>
<reference evidence="1" key="1">
    <citation type="journal article" date="2023" name="Front. Mar. Sci.">
        <title>Tracing the invertebrate herpesviruses in the global sequence datasets.</title>
        <authorList>
            <person name="Rosani U."/>
            <person name="Gaia M."/>
            <person name="Delmont T.O."/>
            <person name="Krupovic M."/>
        </authorList>
    </citation>
    <scope>NUCLEOTIDE SEQUENCE</scope>
    <source>
        <strain evidence="1">MalacoHV4/Med/2018 155</strain>
    </source>
</reference>
<reference evidence="1" key="2">
    <citation type="submission" date="2023-01" db="EMBL/GenBank/DDBJ databases">
        <authorList>
            <person name="Rosani U."/>
            <person name="Delmont T.O."/>
            <person name="Gaia M."/>
            <person name="Krupovic M."/>
        </authorList>
    </citation>
    <scope>NUCLEOTIDE SEQUENCE</scope>
    <source>
        <strain evidence="1">MalacoHV4/Med/2018 155</strain>
    </source>
</reference>
<name>A0AA48SF23_9VIRU</name>
<protein>
    <submittedName>
        <fullName evidence="1">ORF74</fullName>
    </submittedName>
</protein>
<evidence type="ECO:0000313" key="1">
    <source>
        <dbReference type="EMBL" id="DBA11688.1"/>
    </source>
</evidence>
<dbReference type="EMBL" id="BK063086">
    <property type="protein sequence ID" value="DBA11688.1"/>
    <property type="molecule type" value="Genomic_DNA"/>
</dbReference>
<proteinExistence type="predicted"/>
<accession>A0AA48SF23</accession>